<accession>A0AAW0PB24</accession>
<dbReference type="PANTHER" id="PTHR24026">
    <property type="entry name" value="FAT ATYPICAL CADHERIN-RELATED"/>
    <property type="match status" value="1"/>
</dbReference>
<dbReference type="PROSITE" id="PS50268">
    <property type="entry name" value="CADHERIN_2"/>
    <property type="match status" value="2"/>
</dbReference>
<dbReference type="GO" id="GO:0007156">
    <property type="term" value="P:homophilic cell adhesion via plasma membrane adhesion molecules"/>
    <property type="evidence" value="ECO:0007669"/>
    <property type="project" value="InterPro"/>
</dbReference>
<keyword evidence="7" id="KW-0472">Membrane</keyword>
<dbReference type="EMBL" id="JBBPFD010000008">
    <property type="protein sequence ID" value="KAK7916671.1"/>
    <property type="molecule type" value="Genomic_DNA"/>
</dbReference>
<dbReference type="PROSITE" id="PS00232">
    <property type="entry name" value="CADHERIN_1"/>
    <property type="match status" value="2"/>
</dbReference>
<reference evidence="13" key="1">
    <citation type="submission" date="2024-04" db="EMBL/GenBank/DDBJ databases">
        <title>Salinicola lusitanus LLJ914,a marine bacterium isolated from the Okinawa Trough.</title>
        <authorList>
            <person name="Li J."/>
        </authorList>
    </citation>
    <scope>NUCLEOTIDE SEQUENCE [LARGE SCALE GENOMIC DNA]</scope>
</reference>
<evidence type="ECO:0000259" key="11">
    <source>
        <dbReference type="PROSITE" id="PS50268"/>
    </source>
</evidence>
<evidence type="ECO:0000256" key="7">
    <source>
        <dbReference type="ARBA" id="ARBA00023136"/>
    </source>
</evidence>
<organism evidence="12 13">
    <name type="scientific">Mugilogobius chulae</name>
    <name type="common">yellowstripe goby</name>
    <dbReference type="NCBI Taxonomy" id="88201"/>
    <lineage>
        <taxon>Eukaryota</taxon>
        <taxon>Metazoa</taxon>
        <taxon>Chordata</taxon>
        <taxon>Craniata</taxon>
        <taxon>Vertebrata</taxon>
        <taxon>Euteleostomi</taxon>
        <taxon>Actinopterygii</taxon>
        <taxon>Neopterygii</taxon>
        <taxon>Teleostei</taxon>
        <taxon>Neoteleostei</taxon>
        <taxon>Acanthomorphata</taxon>
        <taxon>Gobiaria</taxon>
        <taxon>Gobiiformes</taxon>
        <taxon>Gobioidei</taxon>
        <taxon>Gobiidae</taxon>
        <taxon>Gobionellinae</taxon>
        <taxon>Mugilogobius</taxon>
    </lineage>
</organism>
<keyword evidence="5 10" id="KW-0106">Calcium</keyword>
<dbReference type="InterPro" id="IPR015919">
    <property type="entry name" value="Cadherin-like_sf"/>
</dbReference>
<evidence type="ECO:0000256" key="4">
    <source>
        <dbReference type="ARBA" id="ARBA00022737"/>
    </source>
</evidence>
<evidence type="ECO:0000256" key="1">
    <source>
        <dbReference type="ARBA" id="ARBA00004370"/>
    </source>
</evidence>
<evidence type="ECO:0000256" key="3">
    <source>
        <dbReference type="ARBA" id="ARBA00022692"/>
    </source>
</evidence>
<keyword evidence="13" id="KW-1185">Reference proteome</keyword>
<name>A0AAW0PB24_9GOBI</name>
<evidence type="ECO:0000256" key="2">
    <source>
        <dbReference type="ARBA" id="ARBA00022536"/>
    </source>
</evidence>
<evidence type="ECO:0000313" key="12">
    <source>
        <dbReference type="EMBL" id="KAK7916671.1"/>
    </source>
</evidence>
<keyword evidence="6" id="KW-1133">Transmembrane helix</keyword>
<dbReference type="GO" id="GO:0005509">
    <property type="term" value="F:calcium ion binding"/>
    <property type="evidence" value="ECO:0007669"/>
    <property type="project" value="UniProtKB-UniRule"/>
</dbReference>
<dbReference type="Pfam" id="PF00028">
    <property type="entry name" value="Cadherin"/>
    <property type="match status" value="2"/>
</dbReference>
<dbReference type="Gene3D" id="2.60.40.60">
    <property type="entry name" value="Cadherins"/>
    <property type="match status" value="3"/>
</dbReference>
<dbReference type="FunFam" id="2.60.40.60:FF:000038">
    <property type="entry name" value="Cadherin EGF LAG seven-pass G-type receptor 3"/>
    <property type="match status" value="1"/>
</dbReference>
<evidence type="ECO:0000256" key="5">
    <source>
        <dbReference type="ARBA" id="ARBA00022837"/>
    </source>
</evidence>
<protein>
    <recommendedName>
        <fullName evidence="11">Cadherin domain-containing protein</fullName>
    </recommendedName>
</protein>
<gene>
    <name evidence="12" type="ORF">WMY93_012432</name>
</gene>
<feature type="domain" description="Cadherin" evidence="11">
    <location>
        <begin position="87"/>
        <end position="188"/>
    </location>
</feature>
<evidence type="ECO:0000256" key="10">
    <source>
        <dbReference type="PROSITE-ProRule" id="PRU00043"/>
    </source>
</evidence>
<keyword evidence="9" id="KW-0325">Glycoprotein</keyword>
<dbReference type="InterPro" id="IPR056286">
    <property type="entry name" value="Cadherin_CELSR1-3_9th"/>
</dbReference>
<comment type="caution">
    <text evidence="12">The sequence shown here is derived from an EMBL/GenBank/DDBJ whole genome shotgun (WGS) entry which is preliminary data.</text>
</comment>
<keyword evidence="4" id="KW-0677">Repeat</keyword>
<dbReference type="CDD" id="cd11304">
    <property type="entry name" value="Cadherin_repeat"/>
    <property type="match status" value="3"/>
</dbReference>
<sequence>MEDVPLYTSVVQVSATDRDSGLNGRVFYTFLGGDDGIIRTLRRLDRENVPVYTLQAYAVDKGHPALRTAINIQVTILDVNDNPPVFEKDEFDIFVEENSPIGVVVAHVSATDPDEGSNAQIMYQIVEGNIPEVFQLDIFSGELTALIDLDYEIRNEYIIVVQATSAPLVSRATVHIKLVDKNDNIPVLKNFQIIFNNYVTDKSSSFPTGVIGRIPAYDPDVSDQLLYKFDTGNELNLVLLNHTTGEIQLSQALDNNRPLEASMRISVTAPLQDTHTRLMVEREGGVGEG</sequence>
<dbReference type="SUPFAM" id="SSF49313">
    <property type="entry name" value="Cadherin-like"/>
    <property type="match status" value="3"/>
</dbReference>
<evidence type="ECO:0000313" key="13">
    <source>
        <dbReference type="Proteomes" id="UP001460270"/>
    </source>
</evidence>
<evidence type="ECO:0000256" key="9">
    <source>
        <dbReference type="ARBA" id="ARBA00023180"/>
    </source>
</evidence>
<comment type="subcellular location">
    <subcellularLocation>
        <location evidence="1">Membrane</location>
    </subcellularLocation>
</comment>
<keyword evidence="2" id="KW-0245">EGF-like domain</keyword>
<evidence type="ECO:0000256" key="8">
    <source>
        <dbReference type="ARBA" id="ARBA00023157"/>
    </source>
</evidence>
<feature type="domain" description="Cadherin" evidence="11">
    <location>
        <begin position="2"/>
        <end position="86"/>
    </location>
</feature>
<keyword evidence="8" id="KW-1015">Disulfide bond</keyword>
<dbReference type="SMART" id="SM00112">
    <property type="entry name" value="CA"/>
    <property type="match status" value="2"/>
</dbReference>
<dbReference type="PANTHER" id="PTHR24026:SF32">
    <property type="entry name" value="CADHERIN EGF LAG SEVEN-PASS G-TYPE RECEPTOR 2"/>
    <property type="match status" value="1"/>
</dbReference>
<keyword evidence="3" id="KW-0812">Transmembrane</keyword>
<dbReference type="GO" id="GO:0009653">
    <property type="term" value="P:anatomical structure morphogenesis"/>
    <property type="evidence" value="ECO:0007669"/>
    <property type="project" value="UniProtKB-ARBA"/>
</dbReference>
<dbReference type="FunFam" id="2.60.40.60:FF:000092">
    <property type="entry name" value="Protocadherin 8"/>
    <property type="match status" value="1"/>
</dbReference>
<dbReference type="GO" id="GO:0005886">
    <property type="term" value="C:plasma membrane"/>
    <property type="evidence" value="ECO:0007669"/>
    <property type="project" value="InterPro"/>
</dbReference>
<proteinExistence type="predicted"/>
<dbReference type="FunFam" id="2.60.40.60:FF:000029">
    <property type="entry name" value="Cadherin EGF LAG seven-pass G-type receptor 3"/>
    <property type="match status" value="1"/>
</dbReference>
<dbReference type="Proteomes" id="UP001460270">
    <property type="component" value="Unassembled WGS sequence"/>
</dbReference>
<dbReference type="InterPro" id="IPR002126">
    <property type="entry name" value="Cadherin-like_dom"/>
</dbReference>
<dbReference type="Pfam" id="PF23592">
    <property type="entry name" value="Cadherin_CELSR2_9th"/>
    <property type="match status" value="1"/>
</dbReference>
<dbReference type="InterPro" id="IPR020894">
    <property type="entry name" value="Cadherin_CS"/>
</dbReference>
<dbReference type="AlphaFoldDB" id="A0AAW0PB24"/>
<evidence type="ECO:0000256" key="6">
    <source>
        <dbReference type="ARBA" id="ARBA00022989"/>
    </source>
</evidence>
<dbReference type="PRINTS" id="PR00205">
    <property type="entry name" value="CADHERIN"/>
</dbReference>